<dbReference type="InParanoid" id="A0A0H2RBR8"/>
<keyword evidence="1" id="KW-1133">Transmembrane helix</keyword>
<keyword evidence="1" id="KW-0812">Transmembrane</keyword>
<proteinExistence type="predicted"/>
<accession>A0A0H2RBR8</accession>
<evidence type="ECO:0000313" key="4">
    <source>
        <dbReference type="Proteomes" id="UP000053477"/>
    </source>
</evidence>
<protein>
    <recommendedName>
        <fullName evidence="2">DUF6533 domain-containing protein</fullName>
    </recommendedName>
</protein>
<feature type="transmembrane region" description="Helical" evidence="1">
    <location>
        <begin position="82"/>
        <end position="104"/>
    </location>
</feature>
<evidence type="ECO:0000256" key="1">
    <source>
        <dbReference type="SAM" id="Phobius"/>
    </source>
</evidence>
<evidence type="ECO:0000313" key="3">
    <source>
        <dbReference type="EMBL" id="KLO08892.1"/>
    </source>
</evidence>
<sequence>MDIVIQIAEGDQVFRYATVSAITLVCYEFLITLDNEIRFVWNRRISFGGALLLLCRYLPFGSFVQAYVYMIKDNLDTTTCIAGVRASACFLLIEFLLSALVLYTRAYAVWEGSKRILYLLVLTYAGVLVAGAYSVYMFLRGIKSLLVIWPNGCVPLPVNDDLWIALAILIVSESLSLGLLLIKSVKHAHALKNFGIFHGNSKRRIISVMSHDGIGYFVCTLAITITNLVILCKTRQFRFAKFLVFNTRLDRGHSMQ</sequence>
<name>A0A0H2RBR8_9AGAM</name>
<keyword evidence="4" id="KW-1185">Reference proteome</keyword>
<keyword evidence="1" id="KW-0472">Membrane</keyword>
<feature type="domain" description="DUF6533" evidence="2">
    <location>
        <begin position="16"/>
        <end position="60"/>
    </location>
</feature>
<organism evidence="3 4">
    <name type="scientific">Schizopora paradoxa</name>
    <dbReference type="NCBI Taxonomy" id="27342"/>
    <lineage>
        <taxon>Eukaryota</taxon>
        <taxon>Fungi</taxon>
        <taxon>Dikarya</taxon>
        <taxon>Basidiomycota</taxon>
        <taxon>Agaricomycotina</taxon>
        <taxon>Agaricomycetes</taxon>
        <taxon>Hymenochaetales</taxon>
        <taxon>Schizoporaceae</taxon>
        <taxon>Schizopora</taxon>
    </lineage>
</organism>
<feature type="transmembrane region" description="Helical" evidence="1">
    <location>
        <begin position="45"/>
        <end position="70"/>
    </location>
</feature>
<feature type="transmembrane region" description="Helical" evidence="1">
    <location>
        <begin position="116"/>
        <end position="142"/>
    </location>
</feature>
<dbReference type="AlphaFoldDB" id="A0A0H2RBR8"/>
<gene>
    <name evidence="3" type="ORF">SCHPADRAFT_908261</name>
</gene>
<dbReference type="EMBL" id="KQ086073">
    <property type="protein sequence ID" value="KLO08892.1"/>
    <property type="molecule type" value="Genomic_DNA"/>
</dbReference>
<reference evidence="3 4" key="1">
    <citation type="submission" date="2015-04" db="EMBL/GenBank/DDBJ databases">
        <title>Complete genome sequence of Schizopora paradoxa KUC8140, a cosmopolitan wood degrader in East Asia.</title>
        <authorList>
            <consortium name="DOE Joint Genome Institute"/>
            <person name="Min B."/>
            <person name="Park H."/>
            <person name="Jang Y."/>
            <person name="Kim J.-J."/>
            <person name="Kim K.H."/>
            <person name="Pangilinan J."/>
            <person name="Lipzen A."/>
            <person name="Riley R."/>
            <person name="Grigoriev I.V."/>
            <person name="Spatafora J.W."/>
            <person name="Choi I.-G."/>
        </authorList>
    </citation>
    <scope>NUCLEOTIDE SEQUENCE [LARGE SCALE GENOMIC DNA]</scope>
    <source>
        <strain evidence="3 4">KUC8140</strain>
    </source>
</reference>
<feature type="transmembrane region" description="Helical" evidence="1">
    <location>
        <begin position="162"/>
        <end position="182"/>
    </location>
</feature>
<dbReference type="InterPro" id="IPR045340">
    <property type="entry name" value="DUF6533"/>
</dbReference>
<dbReference type="Proteomes" id="UP000053477">
    <property type="component" value="Unassembled WGS sequence"/>
</dbReference>
<dbReference type="Pfam" id="PF20151">
    <property type="entry name" value="DUF6533"/>
    <property type="match status" value="1"/>
</dbReference>
<dbReference type="OrthoDB" id="3349377at2759"/>
<evidence type="ECO:0000259" key="2">
    <source>
        <dbReference type="Pfam" id="PF20151"/>
    </source>
</evidence>
<feature type="transmembrane region" description="Helical" evidence="1">
    <location>
        <begin position="213"/>
        <end position="231"/>
    </location>
</feature>